<name>A0ABM5K2L7_DIAVI</name>
<dbReference type="InterPro" id="IPR032071">
    <property type="entry name" value="DUF4806"/>
</dbReference>
<evidence type="ECO:0000256" key="3">
    <source>
        <dbReference type="SAM" id="Phobius"/>
    </source>
</evidence>
<keyword evidence="3" id="KW-1133">Transmembrane helix</keyword>
<organism evidence="5 6">
    <name type="scientific">Diabrotica virgifera virgifera</name>
    <name type="common">western corn rootworm</name>
    <dbReference type="NCBI Taxonomy" id="50390"/>
    <lineage>
        <taxon>Eukaryota</taxon>
        <taxon>Metazoa</taxon>
        <taxon>Ecdysozoa</taxon>
        <taxon>Arthropoda</taxon>
        <taxon>Hexapoda</taxon>
        <taxon>Insecta</taxon>
        <taxon>Pterygota</taxon>
        <taxon>Neoptera</taxon>
        <taxon>Endopterygota</taxon>
        <taxon>Coleoptera</taxon>
        <taxon>Polyphaga</taxon>
        <taxon>Cucujiformia</taxon>
        <taxon>Chrysomeloidea</taxon>
        <taxon>Chrysomelidae</taxon>
        <taxon>Galerucinae</taxon>
        <taxon>Diabroticina</taxon>
        <taxon>Diabroticites</taxon>
        <taxon>Diabrotica</taxon>
    </lineage>
</organism>
<protein>
    <recommendedName>
        <fullName evidence="4">DUF4806 domain-containing protein</fullName>
    </recommendedName>
</protein>
<feature type="coiled-coil region" evidence="1">
    <location>
        <begin position="299"/>
        <end position="326"/>
    </location>
</feature>
<dbReference type="PANTHER" id="PTHR34153:SF2">
    <property type="entry name" value="SI:CH211-262H13.3-RELATED"/>
    <property type="match status" value="1"/>
</dbReference>
<sequence length="468" mass="54343">MFVIIVRSTLKLVYFLLSRKSCYICSFCICEIKKVEICMHVRLILKKLKLHLWLFWVYAACILLFLLFLLPYLLKSTTELLSGSNLIAHKIIKFYNILISYISFFYGTLETYKEFVEEMPWVVLRFPESETIEAVPAKWYDKANKLCKFPPVDDHTEKELSNFIIEEYDPLEEWPIHEAVLESQTEFVLCNKAHIRASKACNSQNYKSDKETVLPQKRPPKPRKIASSSSEQDSDGSDLVFEHSFPKSKKEQHEKCTPSKSRTHPNIGLENKREVKTVQETSKPTPTNANAQETAISYLIRIKRTLELQEQKLSEIDRKVDELSTIIRGQQKSTDITDDEVHKKLPLSTLEELGDVEKLLENATNLDNFVIYMRQVGGFDYKESVRRCLKKIFNDQLAVIYSFQGHKGKNPFNKTLICTAVIKSILKLHIDCTSKEVEVAISKWLTKAKERMKKNEEHTINFNLEIKS</sequence>
<feature type="compositionally biased region" description="Polar residues" evidence="2">
    <location>
        <begin position="278"/>
        <end position="288"/>
    </location>
</feature>
<feature type="compositionally biased region" description="Basic and acidic residues" evidence="2">
    <location>
        <begin position="240"/>
        <end position="257"/>
    </location>
</feature>
<evidence type="ECO:0000313" key="5">
    <source>
        <dbReference type="EnsemblMetazoa" id="XP_050504430.1"/>
    </source>
</evidence>
<evidence type="ECO:0000256" key="2">
    <source>
        <dbReference type="SAM" id="MobiDB-lite"/>
    </source>
</evidence>
<dbReference type="EnsemblMetazoa" id="XM_050648473.1">
    <property type="protein sequence ID" value="XP_050504430.1"/>
    <property type="gene ID" value="LOC126883214"/>
</dbReference>
<evidence type="ECO:0000256" key="1">
    <source>
        <dbReference type="SAM" id="Coils"/>
    </source>
</evidence>
<reference evidence="5" key="1">
    <citation type="submission" date="2025-05" db="UniProtKB">
        <authorList>
            <consortium name="EnsemblMetazoa"/>
        </authorList>
    </citation>
    <scope>IDENTIFICATION</scope>
</reference>
<keyword evidence="3" id="KW-0472">Membrane</keyword>
<evidence type="ECO:0000259" key="4">
    <source>
        <dbReference type="Pfam" id="PF16064"/>
    </source>
</evidence>
<dbReference type="RefSeq" id="XP_050504430.1">
    <property type="nucleotide sequence ID" value="XM_050648473.1"/>
</dbReference>
<dbReference type="Proteomes" id="UP001652700">
    <property type="component" value="Unplaced"/>
</dbReference>
<dbReference type="Pfam" id="PF16064">
    <property type="entry name" value="DUF4806"/>
    <property type="match status" value="1"/>
</dbReference>
<evidence type="ECO:0000313" key="6">
    <source>
        <dbReference type="Proteomes" id="UP001652700"/>
    </source>
</evidence>
<proteinExistence type="predicted"/>
<feature type="domain" description="DUF4806" evidence="4">
    <location>
        <begin position="344"/>
        <end position="419"/>
    </location>
</feature>
<keyword evidence="6" id="KW-1185">Reference proteome</keyword>
<dbReference type="GeneID" id="126883214"/>
<dbReference type="PANTHER" id="PTHR34153">
    <property type="entry name" value="SI:CH211-262H13.3-RELATED-RELATED"/>
    <property type="match status" value="1"/>
</dbReference>
<feature type="region of interest" description="Disordered" evidence="2">
    <location>
        <begin position="206"/>
        <end position="288"/>
    </location>
</feature>
<keyword evidence="3" id="KW-0812">Transmembrane</keyword>
<feature type="transmembrane region" description="Helical" evidence="3">
    <location>
        <begin position="53"/>
        <end position="74"/>
    </location>
</feature>
<keyword evidence="1" id="KW-0175">Coiled coil</keyword>
<accession>A0ABM5K2L7</accession>